<reference evidence="1 2" key="1">
    <citation type="submission" date="2019-03" db="EMBL/GenBank/DDBJ databases">
        <title>First draft genome of Liparis tanakae, snailfish: a comprehensive survey of snailfish specific genes.</title>
        <authorList>
            <person name="Kim W."/>
            <person name="Song I."/>
            <person name="Jeong J.-H."/>
            <person name="Kim D."/>
            <person name="Kim S."/>
            <person name="Ryu S."/>
            <person name="Song J.Y."/>
            <person name="Lee S.K."/>
        </authorList>
    </citation>
    <scope>NUCLEOTIDE SEQUENCE [LARGE SCALE GENOMIC DNA]</scope>
    <source>
        <tissue evidence="1">Muscle</tissue>
    </source>
</reference>
<keyword evidence="2" id="KW-1185">Reference proteome</keyword>
<evidence type="ECO:0000313" key="2">
    <source>
        <dbReference type="Proteomes" id="UP000314294"/>
    </source>
</evidence>
<dbReference type="Proteomes" id="UP000314294">
    <property type="component" value="Unassembled WGS sequence"/>
</dbReference>
<accession>A0A4Z2JBT8</accession>
<comment type="caution">
    <text evidence="1">The sequence shown here is derived from an EMBL/GenBank/DDBJ whole genome shotgun (WGS) entry which is preliminary data.</text>
</comment>
<evidence type="ECO:0000313" key="1">
    <source>
        <dbReference type="EMBL" id="TNN87785.1"/>
    </source>
</evidence>
<proteinExistence type="predicted"/>
<dbReference type="EMBL" id="SRLO01000009">
    <property type="protein sequence ID" value="TNN87785.1"/>
    <property type="molecule type" value="Genomic_DNA"/>
</dbReference>
<sequence>MEGIQIGSVPCEDSAVRHKTNREYLTGLAQELCVNFRDLTGSTAQLVVPGRINGIDGLRLWGIVLGMGVLLQDEVLQLVCRAQQEGGRLPVAGDQLTHGCDLRLAELCRCPAPSSTSAAPPTQAVVGGG</sequence>
<protein>
    <submittedName>
        <fullName evidence="1">Uncharacterized protein</fullName>
    </submittedName>
</protein>
<dbReference type="AlphaFoldDB" id="A0A4Z2JBT8"/>
<organism evidence="1 2">
    <name type="scientific">Liparis tanakae</name>
    <name type="common">Tanaka's snailfish</name>
    <dbReference type="NCBI Taxonomy" id="230148"/>
    <lineage>
        <taxon>Eukaryota</taxon>
        <taxon>Metazoa</taxon>
        <taxon>Chordata</taxon>
        <taxon>Craniata</taxon>
        <taxon>Vertebrata</taxon>
        <taxon>Euteleostomi</taxon>
        <taxon>Actinopterygii</taxon>
        <taxon>Neopterygii</taxon>
        <taxon>Teleostei</taxon>
        <taxon>Neoteleostei</taxon>
        <taxon>Acanthomorphata</taxon>
        <taxon>Eupercaria</taxon>
        <taxon>Perciformes</taxon>
        <taxon>Cottioidei</taxon>
        <taxon>Cottales</taxon>
        <taxon>Liparidae</taxon>
        <taxon>Liparis</taxon>
    </lineage>
</organism>
<gene>
    <name evidence="1" type="ORF">EYF80_002132</name>
</gene>
<name>A0A4Z2JBT8_9TELE</name>